<dbReference type="InterPro" id="IPR050508">
    <property type="entry name" value="Methyltransf_Superfamily"/>
</dbReference>
<dbReference type="Proteomes" id="UP000051952">
    <property type="component" value="Unassembled WGS sequence"/>
</dbReference>
<dbReference type="GO" id="GO:0032259">
    <property type="term" value="P:methylation"/>
    <property type="evidence" value="ECO:0007669"/>
    <property type="project" value="UniProtKB-KW"/>
</dbReference>
<dbReference type="VEuPathDB" id="TriTrypDB:BSAL_31740"/>
<evidence type="ECO:0000313" key="2">
    <source>
        <dbReference type="Proteomes" id="UP000051952"/>
    </source>
</evidence>
<proteinExistence type="predicted"/>
<feature type="non-terminal residue" evidence="1">
    <location>
        <position position="1"/>
    </location>
</feature>
<evidence type="ECO:0000313" key="1">
    <source>
        <dbReference type="EMBL" id="CUI15216.1"/>
    </source>
</evidence>
<dbReference type="GO" id="GO:0008168">
    <property type="term" value="F:methyltransferase activity"/>
    <property type="evidence" value="ECO:0007669"/>
    <property type="project" value="UniProtKB-KW"/>
</dbReference>
<name>A0A0S4KJ69_BODSA</name>
<dbReference type="SUPFAM" id="SSF53335">
    <property type="entry name" value="S-adenosyl-L-methionine-dependent methyltransferases"/>
    <property type="match status" value="1"/>
</dbReference>
<accession>A0A0S4KJ69</accession>
<dbReference type="OMA" id="SMEEWDR"/>
<dbReference type="Gene3D" id="3.40.50.150">
    <property type="entry name" value="Vaccinia Virus protein VP39"/>
    <property type="match status" value="2"/>
</dbReference>
<keyword evidence="1" id="KW-0489">Methyltransferase</keyword>
<keyword evidence="1" id="KW-0808">Transferase</keyword>
<dbReference type="Pfam" id="PF13489">
    <property type="entry name" value="Methyltransf_23"/>
    <property type="match status" value="1"/>
</dbReference>
<organism evidence="1 2">
    <name type="scientific">Bodo saltans</name>
    <name type="common">Flagellated protozoan</name>
    <dbReference type="NCBI Taxonomy" id="75058"/>
    <lineage>
        <taxon>Eukaryota</taxon>
        <taxon>Discoba</taxon>
        <taxon>Euglenozoa</taxon>
        <taxon>Kinetoplastea</taxon>
        <taxon>Metakinetoplastina</taxon>
        <taxon>Eubodonida</taxon>
        <taxon>Bodonidae</taxon>
        <taxon>Bodo</taxon>
    </lineage>
</organism>
<sequence length="367" mass="41149">VVFGSACATVFAGTTYVVGLSMAPPPTYKVSDEQRINKFDEIADVYEKKTKKQEFYLGIGRWRRRILKDAEGRVLEVGAGTGSNLELYPPEKCDEVILCDRAPHMVAQTIMKIQSRLKYVPYRYPDYEENNERSSDRGNEVVLAPQQTDGEVPRANNGGCCASSSLHDGLLAISDNLHLSATDDSALALRNATIAAKQNARKQYQINNPTEHLPASRSTNDDLYSVACYPAEKLPFPTNSFDTVVDMFGLCSFDDPVKALLEMSRVCKPEGKILLLEHGKGSWDKLNNYLDKWAPRHASMWGCWWNRDIRRYLRLSGVQVVSREEKHFGTSQYIVLKPYKTIAELKALGITSSLVPPPATPQRKLVK</sequence>
<gene>
    <name evidence="1" type="ORF">BSAL_31740</name>
</gene>
<protein>
    <submittedName>
        <fullName evidence="1">Methyltransferase, putative</fullName>
    </submittedName>
</protein>
<reference evidence="2" key="1">
    <citation type="submission" date="2015-09" db="EMBL/GenBank/DDBJ databases">
        <authorList>
            <consortium name="Pathogen Informatics"/>
        </authorList>
    </citation>
    <scope>NUCLEOTIDE SEQUENCE [LARGE SCALE GENOMIC DNA]</scope>
    <source>
        <strain evidence="2">Lake Konstanz</strain>
    </source>
</reference>
<dbReference type="PANTHER" id="PTHR42912:SF80">
    <property type="entry name" value="METHYLTRANSFERASE DOMAIN-CONTAINING PROTEIN"/>
    <property type="match status" value="1"/>
</dbReference>
<dbReference type="EMBL" id="CYKH01001915">
    <property type="protein sequence ID" value="CUI15216.1"/>
    <property type="molecule type" value="Genomic_DNA"/>
</dbReference>
<dbReference type="PANTHER" id="PTHR42912">
    <property type="entry name" value="METHYLTRANSFERASE"/>
    <property type="match status" value="1"/>
</dbReference>
<dbReference type="InterPro" id="IPR029063">
    <property type="entry name" value="SAM-dependent_MTases_sf"/>
</dbReference>
<keyword evidence="2" id="KW-1185">Reference proteome</keyword>
<dbReference type="AlphaFoldDB" id="A0A0S4KJ69"/>
<dbReference type="OrthoDB" id="416496at2759"/>